<accession>A0A8S9M4J7</accession>
<proteinExistence type="predicted"/>
<dbReference type="AlphaFoldDB" id="A0A8S9M4J7"/>
<dbReference type="EMBL" id="QGKY02000089">
    <property type="protein sequence ID" value="KAF2615004.1"/>
    <property type="molecule type" value="Genomic_DNA"/>
</dbReference>
<feature type="compositionally biased region" description="Basic and acidic residues" evidence="1">
    <location>
        <begin position="12"/>
        <end position="41"/>
    </location>
</feature>
<gene>
    <name evidence="2" type="ORF">F2Q70_00013114</name>
</gene>
<comment type="caution">
    <text evidence="2">The sequence shown here is derived from an EMBL/GenBank/DDBJ whole genome shotgun (WGS) entry which is preliminary data.</text>
</comment>
<organism evidence="2">
    <name type="scientific">Brassica cretica</name>
    <name type="common">Mustard</name>
    <dbReference type="NCBI Taxonomy" id="69181"/>
    <lineage>
        <taxon>Eukaryota</taxon>
        <taxon>Viridiplantae</taxon>
        <taxon>Streptophyta</taxon>
        <taxon>Embryophyta</taxon>
        <taxon>Tracheophyta</taxon>
        <taxon>Spermatophyta</taxon>
        <taxon>Magnoliopsida</taxon>
        <taxon>eudicotyledons</taxon>
        <taxon>Gunneridae</taxon>
        <taxon>Pentapetalae</taxon>
        <taxon>rosids</taxon>
        <taxon>malvids</taxon>
        <taxon>Brassicales</taxon>
        <taxon>Brassicaceae</taxon>
        <taxon>Brassiceae</taxon>
        <taxon>Brassica</taxon>
    </lineage>
</organism>
<reference evidence="2" key="1">
    <citation type="submission" date="2019-12" db="EMBL/GenBank/DDBJ databases">
        <title>Genome sequencing and annotation of Brassica cretica.</title>
        <authorList>
            <person name="Studholme D.J."/>
            <person name="Sarris P.F."/>
        </authorList>
    </citation>
    <scope>NUCLEOTIDE SEQUENCE</scope>
    <source>
        <strain evidence="2">PFS-102/07</strain>
        <tissue evidence="2">Leaf</tissue>
    </source>
</reference>
<protein>
    <submittedName>
        <fullName evidence="2">Uncharacterized protein</fullName>
    </submittedName>
</protein>
<sequence>MNHGGGCEEDERERGKTKVDLETSKKGDLGRIEGREGNIRNGDRSKFCAEKKITTMRRYYELYDGKHRETDPVVMCGREKKVQP</sequence>
<evidence type="ECO:0000256" key="1">
    <source>
        <dbReference type="SAM" id="MobiDB-lite"/>
    </source>
</evidence>
<feature type="region of interest" description="Disordered" evidence="1">
    <location>
        <begin position="1"/>
        <end position="41"/>
    </location>
</feature>
<evidence type="ECO:0000313" key="2">
    <source>
        <dbReference type="EMBL" id="KAF2615004.1"/>
    </source>
</evidence>
<name>A0A8S9M4J7_BRACR</name>